<dbReference type="RefSeq" id="WP_121485365.1">
    <property type="nucleotide sequence ID" value="NZ_QQXL01000005.1"/>
</dbReference>
<comment type="caution">
    <text evidence="2">The sequence shown here is derived from an EMBL/GenBank/DDBJ whole genome shotgun (WGS) entry which is preliminary data.</text>
</comment>
<dbReference type="EMBL" id="QQXL01000005">
    <property type="protein sequence ID" value="RKW70176.1"/>
    <property type="molecule type" value="Genomic_DNA"/>
</dbReference>
<keyword evidence="3" id="KW-1185">Reference proteome</keyword>
<evidence type="ECO:0000256" key="1">
    <source>
        <dbReference type="SAM" id="MobiDB-lite"/>
    </source>
</evidence>
<protein>
    <submittedName>
        <fullName evidence="2">Uncharacterized protein</fullName>
    </submittedName>
</protein>
<evidence type="ECO:0000313" key="2">
    <source>
        <dbReference type="EMBL" id="RKW70176.1"/>
    </source>
</evidence>
<accession>A0A496PI54</accession>
<organism evidence="2 3">
    <name type="scientific">Galactobacter caseinivorans</name>
    <dbReference type="NCBI Taxonomy" id="2676123"/>
    <lineage>
        <taxon>Bacteria</taxon>
        <taxon>Bacillati</taxon>
        <taxon>Actinomycetota</taxon>
        <taxon>Actinomycetes</taxon>
        <taxon>Micrococcales</taxon>
        <taxon>Micrococcaceae</taxon>
        <taxon>Galactobacter</taxon>
    </lineage>
</organism>
<feature type="compositionally biased region" description="Acidic residues" evidence="1">
    <location>
        <begin position="1"/>
        <end position="15"/>
    </location>
</feature>
<proteinExistence type="predicted"/>
<dbReference type="AlphaFoldDB" id="A0A496PI54"/>
<feature type="region of interest" description="Disordered" evidence="1">
    <location>
        <begin position="1"/>
        <end position="99"/>
    </location>
</feature>
<name>A0A496PI54_9MICC</name>
<feature type="compositionally biased region" description="Acidic residues" evidence="1">
    <location>
        <begin position="90"/>
        <end position="99"/>
    </location>
</feature>
<sequence length="99" mass="10793">MDADFEINDDLDLDQDSGLVPGYDPDEPGDAGVRRELEDAEEDGRDSASAVGSSDSPELMDSQDPLRRQATEVGNEIADFDNSGMQITELTEEDDGPEW</sequence>
<evidence type="ECO:0000313" key="3">
    <source>
        <dbReference type="Proteomes" id="UP000273119"/>
    </source>
</evidence>
<dbReference type="Proteomes" id="UP000273119">
    <property type="component" value="Unassembled WGS sequence"/>
</dbReference>
<reference evidence="2 3" key="1">
    <citation type="submission" date="2018-07" db="EMBL/GenBank/DDBJ databases">
        <title>Arthrobacter sp. nov., isolated from raw cow's milk with high bacterial count.</title>
        <authorList>
            <person name="Hahne J."/>
            <person name="Isele D."/>
            <person name="Lipski A."/>
        </authorList>
    </citation>
    <scope>NUCLEOTIDE SEQUENCE [LARGE SCALE GENOMIC DNA]</scope>
    <source>
        <strain evidence="2 3">JZ R-183</strain>
    </source>
</reference>
<gene>
    <name evidence="2" type="ORF">DWQ67_09545</name>
</gene>